<feature type="domain" description="ArnT-like N-terminal" evidence="10">
    <location>
        <begin position="45"/>
        <end position="287"/>
    </location>
</feature>
<gene>
    <name evidence="12" type="ORF">BB558_004111</name>
</gene>
<feature type="domain" description="Protein O-mannosyl-transferase C-terminal four TM" evidence="11">
    <location>
        <begin position="703"/>
        <end position="806"/>
    </location>
</feature>
<comment type="function">
    <text evidence="9">Transfers mannose from Dol-P-mannose to Ser or Thr residues on proteins.</text>
</comment>
<dbReference type="EC" id="2.4.1.109" evidence="9"/>
<evidence type="ECO:0000256" key="8">
    <source>
        <dbReference type="ARBA" id="ARBA00023136"/>
    </source>
</evidence>
<keyword evidence="5 9" id="KW-0808">Transferase</keyword>
<dbReference type="Gene3D" id="2.80.10.50">
    <property type="match status" value="1"/>
</dbReference>
<comment type="pathway">
    <text evidence="2 9">Protein modification; protein glycosylation.</text>
</comment>
<feature type="transmembrane region" description="Helical" evidence="9">
    <location>
        <begin position="168"/>
        <end position="193"/>
    </location>
</feature>
<dbReference type="PANTHER" id="PTHR10050">
    <property type="entry name" value="DOLICHYL-PHOSPHATE-MANNOSE--PROTEIN MANNOSYLTRANSFERASE"/>
    <property type="match status" value="1"/>
</dbReference>
<feature type="transmembrane region" description="Helical" evidence="9">
    <location>
        <begin position="602"/>
        <end position="624"/>
    </location>
</feature>
<reference evidence="12 13" key="1">
    <citation type="journal article" date="2018" name="MBio">
        <title>Comparative Genomics Reveals the Core Gene Toolbox for the Fungus-Insect Symbiosis.</title>
        <authorList>
            <person name="Wang Y."/>
            <person name="Stata M."/>
            <person name="Wang W."/>
            <person name="Stajich J.E."/>
            <person name="White M.M."/>
            <person name="Moncalvo J.M."/>
        </authorList>
    </citation>
    <scope>NUCLEOTIDE SEQUENCE [LARGE SCALE GENOMIC DNA]</scope>
    <source>
        <strain evidence="12 13">AUS-126-30</strain>
    </source>
</reference>
<evidence type="ECO:0000256" key="2">
    <source>
        <dbReference type="ARBA" id="ARBA00004922"/>
    </source>
</evidence>
<evidence type="ECO:0000259" key="10">
    <source>
        <dbReference type="Pfam" id="PF02366"/>
    </source>
</evidence>
<evidence type="ECO:0000313" key="12">
    <source>
        <dbReference type="EMBL" id="PVZ99866.1"/>
    </source>
</evidence>
<keyword evidence="8 9" id="KW-0472">Membrane</keyword>
<feature type="transmembrane region" description="Helical" evidence="9">
    <location>
        <begin position="727"/>
        <end position="746"/>
    </location>
</feature>
<sequence>MHSKNTSPTPQKKPKTWFQTAKSKLLNENCSITKEEPIDYAILALLSLLSAFTRLYQIGKRSSVTWDESHFGKFGAFYINHTFYHDVHPPLAKMLVSLAEAVAGHNGTFEFKGKYPEYLNFTLMRMQIAGYGILIIPMAYLTLLNLGVSRKYSLLGAWFVLFDNALCLMSRFILLDAPLFFFTAASLLSLVKFQKYKTMPFSKPWWTWLFLTGVSLGCVTSSKWVGLFCVALAGLYTIEDLFDLLDFKPSFSLKTYTYHWLARILGLIVIPVVIYMISFKIHFDLLYKSGAGDKRLPIQYQASLDGNLHQLQQGSLAYGSNSSIYAINETPIFLNPNKSRFPKGTKNHRVTGFRNNLPGDSWIIEPTHPLGEDRGIVYLKNGDLIKLRSHFLNHTLLFNINLHKKKPEMGEVHVFNKTGLTVPDIGSDVWRIHIIEERMVSGPIEDSKDKIWPVSTVVAFENVRSDCFLRGTNDVISNYGRNIHRIICEKAPHMKGYIEKSKGNHLLPKKFGEGYQWIFVFHKHNKMSDKSIKIVTKKPSFFKLFVFINQLMFKTNNGLIPDPDRYKVIESSPISWPFLIYPMRAVSWDAKSIKYYEIGNPILWWASGFCALTFPFLVVIWHIIAKRHDPLNKNKFKPTKAALFDIFWNGSVSAHSKLAQKDHYPLIKDEKIDSTMNNSSDVSFDSLSQTKECLSSSGVDGMLGCKLLFVGWALHYLPSFLMGRVTYIHHYLPALYFGLLLVAYELDYFTRLVVSPQKQSQTNNKQVLYILLLCSTISVFIFFSPLTFGISGDIKLLKGRKWLPTWDIYELNHKM</sequence>
<feature type="transmembrane region" description="Helical" evidence="9">
    <location>
        <begin position="128"/>
        <end position="148"/>
    </location>
</feature>
<dbReference type="PANTHER" id="PTHR10050:SF46">
    <property type="entry name" value="PROTEIN O-MANNOSYL-TRANSFERASE 2"/>
    <property type="match status" value="1"/>
</dbReference>
<dbReference type="EMBL" id="MBFU01000383">
    <property type="protein sequence ID" value="PVZ99866.1"/>
    <property type="molecule type" value="Genomic_DNA"/>
</dbReference>
<dbReference type="Proteomes" id="UP000245591">
    <property type="component" value="Unassembled WGS sequence"/>
</dbReference>
<evidence type="ECO:0000256" key="6">
    <source>
        <dbReference type="ARBA" id="ARBA00022692"/>
    </source>
</evidence>
<comment type="similarity">
    <text evidence="3 9">Belongs to the glycosyltransferase 39 family.</text>
</comment>
<dbReference type="GO" id="GO:0004169">
    <property type="term" value="F:dolichyl-phosphate-mannose-protein mannosyltransferase activity"/>
    <property type="evidence" value="ECO:0007669"/>
    <property type="project" value="UniProtKB-UniRule"/>
</dbReference>
<dbReference type="InterPro" id="IPR027005">
    <property type="entry name" value="PMT-like"/>
</dbReference>
<evidence type="ECO:0000256" key="4">
    <source>
        <dbReference type="ARBA" id="ARBA00022676"/>
    </source>
</evidence>
<evidence type="ECO:0000256" key="7">
    <source>
        <dbReference type="ARBA" id="ARBA00022989"/>
    </source>
</evidence>
<dbReference type="Pfam" id="PF16192">
    <property type="entry name" value="PMT_4TMC"/>
    <property type="match status" value="2"/>
</dbReference>
<dbReference type="GO" id="GO:0005789">
    <property type="term" value="C:endoplasmic reticulum membrane"/>
    <property type="evidence" value="ECO:0007669"/>
    <property type="project" value="UniProtKB-SubCell"/>
</dbReference>
<evidence type="ECO:0000256" key="1">
    <source>
        <dbReference type="ARBA" id="ARBA00004127"/>
    </source>
</evidence>
<feature type="transmembrane region" description="Helical" evidence="9">
    <location>
        <begin position="767"/>
        <end position="790"/>
    </location>
</feature>
<evidence type="ECO:0000259" key="11">
    <source>
        <dbReference type="Pfam" id="PF16192"/>
    </source>
</evidence>
<dbReference type="UniPathway" id="UPA00378"/>
<comment type="catalytic activity">
    <reaction evidence="9">
        <text>a di-trans,poly-cis-dolichyl beta-D-mannosyl phosphate + L-threonyl-[protein] = 3-O-(alpha-D-mannosyl)-L-threonyl-[protein] + a di-trans,poly-cis-dolichyl phosphate + H(+)</text>
        <dbReference type="Rhea" id="RHEA:53396"/>
        <dbReference type="Rhea" id="RHEA-COMP:11060"/>
        <dbReference type="Rhea" id="RHEA-COMP:13547"/>
        <dbReference type="Rhea" id="RHEA-COMP:19498"/>
        <dbReference type="Rhea" id="RHEA-COMP:19501"/>
        <dbReference type="ChEBI" id="CHEBI:15378"/>
        <dbReference type="ChEBI" id="CHEBI:30013"/>
        <dbReference type="ChEBI" id="CHEBI:57683"/>
        <dbReference type="ChEBI" id="CHEBI:58211"/>
        <dbReference type="ChEBI" id="CHEBI:137323"/>
        <dbReference type="EC" id="2.4.1.109"/>
    </reaction>
</comment>
<dbReference type="AlphaFoldDB" id="A0A2U1J459"/>
<keyword evidence="4 9" id="KW-0328">Glycosyltransferase</keyword>
<organism evidence="12 13">
    <name type="scientific">Smittium angustum</name>
    <dbReference type="NCBI Taxonomy" id="133377"/>
    <lineage>
        <taxon>Eukaryota</taxon>
        <taxon>Fungi</taxon>
        <taxon>Fungi incertae sedis</taxon>
        <taxon>Zoopagomycota</taxon>
        <taxon>Kickxellomycotina</taxon>
        <taxon>Harpellomycetes</taxon>
        <taxon>Harpellales</taxon>
        <taxon>Legeriomycetaceae</taxon>
        <taxon>Smittium</taxon>
    </lineage>
</organism>
<keyword evidence="7 9" id="KW-1133">Transmembrane helix</keyword>
<protein>
    <recommendedName>
        <fullName evidence="9">Dolichyl-phosphate-mannose--protein mannosyltransferase</fullName>
        <ecNumber evidence="9">2.4.1.109</ecNumber>
    </recommendedName>
</protein>
<keyword evidence="13" id="KW-1185">Reference proteome</keyword>
<dbReference type="InterPro" id="IPR003342">
    <property type="entry name" value="ArnT-like_N"/>
</dbReference>
<feature type="transmembrane region" description="Helical" evidence="9">
    <location>
        <begin position="258"/>
        <end position="279"/>
    </location>
</feature>
<comment type="caution">
    <text evidence="12">The sequence shown here is derived from an EMBL/GenBank/DDBJ whole genome shotgun (WGS) entry which is preliminary data.</text>
</comment>
<keyword evidence="9" id="KW-0256">Endoplasmic reticulum</keyword>
<evidence type="ECO:0000256" key="5">
    <source>
        <dbReference type="ARBA" id="ARBA00022679"/>
    </source>
</evidence>
<dbReference type="InterPro" id="IPR032421">
    <property type="entry name" value="PMT_4TMC"/>
</dbReference>
<accession>A0A2U1J459</accession>
<feature type="domain" description="Protein O-mannosyl-transferase C-terminal four TM" evidence="11">
    <location>
        <begin position="541"/>
        <end position="628"/>
    </location>
</feature>
<dbReference type="Pfam" id="PF02366">
    <property type="entry name" value="PMT"/>
    <property type="match status" value="1"/>
</dbReference>
<dbReference type="InterPro" id="IPR036300">
    <property type="entry name" value="MIR_dom_sf"/>
</dbReference>
<evidence type="ECO:0000313" key="13">
    <source>
        <dbReference type="Proteomes" id="UP000245591"/>
    </source>
</evidence>
<comment type="subcellular location">
    <subcellularLocation>
        <location evidence="1">Endomembrane system</location>
        <topology evidence="1">Multi-pass membrane protein</topology>
    </subcellularLocation>
    <subcellularLocation>
        <location evidence="9">Endoplasmic reticulum membrane</location>
        <topology evidence="9">Multi-pass membrane protein</topology>
    </subcellularLocation>
</comment>
<feature type="transmembrane region" description="Helical" evidence="9">
    <location>
        <begin position="205"/>
        <end position="238"/>
    </location>
</feature>
<keyword evidence="6 9" id="KW-0812">Transmembrane</keyword>
<evidence type="ECO:0000256" key="9">
    <source>
        <dbReference type="RuleBase" id="RU367007"/>
    </source>
</evidence>
<name>A0A2U1J459_SMIAN</name>
<comment type="catalytic activity">
    <reaction evidence="9">
        <text>a di-trans,poly-cis-dolichyl beta-D-mannosyl phosphate + L-seryl-[protein] = 3-O-(alpha-D-mannosyl)-L-seryl-[protein] + a di-trans,poly-cis-dolichyl phosphate + H(+)</text>
        <dbReference type="Rhea" id="RHEA:17377"/>
        <dbReference type="Rhea" id="RHEA-COMP:9863"/>
        <dbReference type="Rhea" id="RHEA-COMP:13546"/>
        <dbReference type="Rhea" id="RHEA-COMP:19498"/>
        <dbReference type="Rhea" id="RHEA-COMP:19501"/>
        <dbReference type="ChEBI" id="CHEBI:15378"/>
        <dbReference type="ChEBI" id="CHEBI:29999"/>
        <dbReference type="ChEBI" id="CHEBI:57683"/>
        <dbReference type="ChEBI" id="CHEBI:58211"/>
        <dbReference type="ChEBI" id="CHEBI:137321"/>
        <dbReference type="EC" id="2.4.1.109"/>
    </reaction>
</comment>
<proteinExistence type="inferred from homology"/>
<evidence type="ECO:0000256" key="3">
    <source>
        <dbReference type="ARBA" id="ARBA00007222"/>
    </source>
</evidence>
<dbReference type="SUPFAM" id="SSF82109">
    <property type="entry name" value="MIR domain"/>
    <property type="match status" value="1"/>
</dbReference>